<evidence type="ECO:0000256" key="1">
    <source>
        <dbReference type="SAM" id="Phobius"/>
    </source>
</evidence>
<dbReference type="STRING" id="6205.A0A0R3WUA9"/>
<dbReference type="SUPFAM" id="SSF52374">
    <property type="entry name" value="Nucleotidylyl transferase"/>
    <property type="match status" value="1"/>
</dbReference>
<feature type="domain" description="Cytidyltransferase-like" evidence="2">
    <location>
        <begin position="128"/>
        <end position="247"/>
    </location>
</feature>
<sequence length="285" mass="31244">MGHCDVDADSLLIVLRISAVYCGLLIVNNDLSTKGVSSLLRSVSYQVCPHLDVCILLPRTLQTVATKSRAFDVIITDDMTGDGNEIVEIASAFGTCCDGCSVIRYKVAMAEGTTSEGSGIATYPSVCVGGTFDMLHHGHRVLLSIAALLTSRRLVVGVTDIGLLRKKSLAPLIESCEAREDTLSKFLTNIGFPETQLEVCRLVDPYGPPSRQSDFQCIIASPETVATCEKINEMRRDLSFDPLHIEKVEYVARNRYVVYHFLLSSLLFLNAVFCPLSTLQLTFQK</sequence>
<name>A0A0R3WUA9_HYDTA</name>
<keyword evidence="1" id="KW-0472">Membrane</keyword>
<dbReference type="Proteomes" id="UP000274429">
    <property type="component" value="Unassembled WGS sequence"/>
</dbReference>
<organism evidence="5">
    <name type="scientific">Hydatigena taeniaeformis</name>
    <name type="common">Feline tapeworm</name>
    <name type="synonym">Taenia taeniaeformis</name>
    <dbReference type="NCBI Taxonomy" id="6205"/>
    <lineage>
        <taxon>Eukaryota</taxon>
        <taxon>Metazoa</taxon>
        <taxon>Spiralia</taxon>
        <taxon>Lophotrochozoa</taxon>
        <taxon>Platyhelminthes</taxon>
        <taxon>Cestoda</taxon>
        <taxon>Eucestoda</taxon>
        <taxon>Cyclophyllidea</taxon>
        <taxon>Taeniidae</taxon>
        <taxon>Hydatigera</taxon>
    </lineage>
</organism>
<evidence type="ECO:0000313" key="4">
    <source>
        <dbReference type="Proteomes" id="UP000274429"/>
    </source>
</evidence>
<dbReference type="AlphaFoldDB" id="A0A0R3WUA9"/>
<keyword evidence="4" id="KW-1185">Reference proteome</keyword>
<keyword evidence="1" id="KW-1133">Transmembrane helix</keyword>
<dbReference type="Pfam" id="PF01467">
    <property type="entry name" value="CTP_transf_like"/>
    <property type="match status" value="1"/>
</dbReference>
<dbReference type="WBParaSite" id="TTAC_0000434901-mRNA-1">
    <property type="protein sequence ID" value="TTAC_0000434901-mRNA-1"/>
    <property type="gene ID" value="TTAC_0000434901"/>
</dbReference>
<proteinExistence type="predicted"/>
<evidence type="ECO:0000313" key="5">
    <source>
        <dbReference type="WBParaSite" id="TTAC_0000434901-mRNA-1"/>
    </source>
</evidence>
<gene>
    <name evidence="3" type="ORF">TTAC_LOCUS4334</name>
</gene>
<keyword evidence="1" id="KW-0812">Transmembrane</keyword>
<dbReference type="InterPro" id="IPR004821">
    <property type="entry name" value="Cyt_trans-like"/>
</dbReference>
<accession>A0A0R3WUA9</accession>
<reference evidence="5" key="1">
    <citation type="submission" date="2017-02" db="UniProtKB">
        <authorList>
            <consortium name="WormBaseParasite"/>
        </authorList>
    </citation>
    <scope>IDENTIFICATION</scope>
</reference>
<evidence type="ECO:0000259" key="2">
    <source>
        <dbReference type="Pfam" id="PF01467"/>
    </source>
</evidence>
<dbReference type="GO" id="GO:0003824">
    <property type="term" value="F:catalytic activity"/>
    <property type="evidence" value="ECO:0007669"/>
    <property type="project" value="InterPro"/>
</dbReference>
<protein>
    <submittedName>
        <fullName evidence="5">CTP_transf_like domain-containing protein</fullName>
    </submittedName>
</protein>
<feature type="transmembrane region" description="Helical" evidence="1">
    <location>
        <begin position="257"/>
        <end position="279"/>
    </location>
</feature>
<evidence type="ECO:0000313" key="3">
    <source>
        <dbReference type="EMBL" id="VDM24700.1"/>
    </source>
</evidence>
<dbReference type="OrthoDB" id="330671at2759"/>
<dbReference type="InterPro" id="IPR014729">
    <property type="entry name" value="Rossmann-like_a/b/a_fold"/>
</dbReference>
<reference evidence="3 4" key="2">
    <citation type="submission" date="2018-11" db="EMBL/GenBank/DDBJ databases">
        <authorList>
            <consortium name="Pathogen Informatics"/>
        </authorList>
    </citation>
    <scope>NUCLEOTIDE SEQUENCE [LARGE SCALE GENOMIC DNA]</scope>
</reference>
<dbReference type="Gene3D" id="3.40.50.620">
    <property type="entry name" value="HUPs"/>
    <property type="match status" value="1"/>
</dbReference>
<dbReference type="EMBL" id="UYWX01004169">
    <property type="protein sequence ID" value="VDM24700.1"/>
    <property type="molecule type" value="Genomic_DNA"/>
</dbReference>